<reference evidence="2 3" key="1">
    <citation type="submission" date="2018-06" db="EMBL/GenBank/DDBJ databases">
        <authorList>
            <consortium name="Pathogen Informatics"/>
            <person name="Doyle S."/>
        </authorList>
    </citation>
    <scope>NUCLEOTIDE SEQUENCE [LARGE SCALE GENOMIC DNA]</scope>
    <source>
        <strain evidence="2 3">NCTC9637</strain>
    </source>
</reference>
<keyword evidence="1" id="KW-0472">Membrane</keyword>
<protein>
    <submittedName>
        <fullName evidence="2">Uncharacterized protein</fullName>
    </submittedName>
</protein>
<feature type="transmembrane region" description="Helical" evidence="1">
    <location>
        <begin position="52"/>
        <end position="71"/>
    </location>
</feature>
<sequence>MLRLDDFDITVVGNVGCGHRANARFIQSKDDFIFTLNSHRQPFQVEQDFKDVFLNAFFGAVLVQYTINLNLGHRATRHR</sequence>
<evidence type="ECO:0000313" key="3">
    <source>
        <dbReference type="Proteomes" id="UP000255099"/>
    </source>
</evidence>
<evidence type="ECO:0000256" key="1">
    <source>
        <dbReference type="SAM" id="Phobius"/>
    </source>
</evidence>
<dbReference type="Proteomes" id="UP000255099">
    <property type="component" value="Unassembled WGS sequence"/>
</dbReference>
<proteinExistence type="predicted"/>
<keyword evidence="1" id="KW-1133">Transmembrane helix</keyword>
<gene>
    <name evidence="2" type="ORF">NCTC9637_00936</name>
</gene>
<dbReference type="EMBL" id="UGLB01000003">
    <property type="protein sequence ID" value="STT46078.1"/>
    <property type="molecule type" value="Genomic_DNA"/>
</dbReference>
<name>A0A377VYZ6_KLEPN</name>
<accession>A0A377VYZ6</accession>
<dbReference type="AlphaFoldDB" id="A0A377VYZ6"/>
<keyword evidence="1" id="KW-0812">Transmembrane</keyword>
<organism evidence="2 3">
    <name type="scientific">Klebsiella pneumoniae</name>
    <dbReference type="NCBI Taxonomy" id="573"/>
    <lineage>
        <taxon>Bacteria</taxon>
        <taxon>Pseudomonadati</taxon>
        <taxon>Pseudomonadota</taxon>
        <taxon>Gammaproteobacteria</taxon>
        <taxon>Enterobacterales</taxon>
        <taxon>Enterobacteriaceae</taxon>
        <taxon>Klebsiella/Raoultella group</taxon>
        <taxon>Klebsiella</taxon>
        <taxon>Klebsiella pneumoniae complex</taxon>
    </lineage>
</organism>
<evidence type="ECO:0000313" key="2">
    <source>
        <dbReference type="EMBL" id="STT46078.1"/>
    </source>
</evidence>